<dbReference type="PRINTS" id="PR00469">
    <property type="entry name" value="PNDRDTASEII"/>
</dbReference>
<dbReference type="Pfam" id="PF13738">
    <property type="entry name" value="Pyr_redox_3"/>
    <property type="match status" value="1"/>
</dbReference>
<dbReference type="GO" id="GO:0016491">
    <property type="term" value="F:oxidoreductase activity"/>
    <property type="evidence" value="ECO:0007669"/>
    <property type="project" value="UniProtKB-KW"/>
</dbReference>
<dbReference type="Gene3D" id="3.50.50.60">
    <property type="entry name" value="FAD/NAD(P)-binding domain"/>
    <property type="match status" value="1"/>
</dbReference>
<name>A0A143PXP8_LUTPR</name>
<dbReference type="NCBIfam" id="TIGR04018">
    <property type="entry name" value="Bthiol_YpdA"/>
    <property type="match status" value="1"/>
</dbReference>
<dbReference type="EC" id="1.-.-.-" evidence="2"/>
<gene>
    <name evidence="2" type="primary">czcO</name>
    <name evidence="2" type="ORF">LuPra_05895</name>
</gene>
<sequence length="342" mass="37988">MQNRSEEQVVDVVVIGAGPVGLACAIEARHAGLTARVLDKGALVNSIVGYPARMEFFSTPDLIEIGGHPFPVQGYKPTREEGIEYYRGVTAREQVDVRLYEAVLAVHGSQGDFRIETSRGVHKSRNVIVATGFFDLPNRLGVPGDELPKLTHYYREPYPYVQQRVIVIGGKNSAAKAALDCYRHGAEVTMVIRGPSLSETVKYWIRPDLENRIKEGSIRTYFDSTVEEIREGVVLVRAPGGTIAVPNDFVLAMTGYRPDFPFLETLGITFASDEFRTPIFDETTFESARPGLFLAGTVCGGLKTNRWFIENGRFHARQIATHLAGQRTEAIPFASIHWKTEE</sequence>
<dbReference type="InterPro" id="IPR023856">
    <property type="entry name" value="Bdr"/>
</dbReference>
<organism evidence="2 3">
    <name type="scientific">Luteitalea pratensis</name>
    <dbReference type="NCBI Taxonomy" id="1855912"/>
    <lineage>
        <taxon>Bacteria</taxon>
        <taxon>Pseudomonadati</taxon>
        <taxon>Acidobacteriota</taxon>
        <taxon>Vicinamibacteria</taxon>
        <taxon>Vicinamibacterales</taxon>
        <taxon>Vicinamibacteraceae</taxon>
        <taxon>Luteitalea</taxon>
    </lineage>
</organism>
<evidence type="ECO:0000256" key="1">
    <source>
        <dbReference type="ARBA" id="ARBA00023002"/>
    </source>
</evidence>
<dbReference type="InterPro" id="IPR036188">
    <property type="entry name" value="FAD/NAD-bd_sf"/>
</dbReference>
<reference evidence="2 3" key="1">
    <citation type="journal article" date="2016" name="Genome Announc.">
        <title>First Complete Genome Sequence of a Subdivision 6 Acidobacterium Strain.</title>
        <authorList>
            <person name="Huang S."/>
            <person name="Vieira S."/>
            <person name="Bunk B."/>
            <person name="Riedel T."/>
            <person name="Sproer C."/>
            <person name="Overmann J."/>
        </authorList>
    </citation>
    <scope>NUCLEOTIDE SEQUENCE [LARGE SCALE GENOMIC DNA]</scope>
    <source>
        <strain evidence="3">DSM 100886 HEG_-6_39</strain>
    </source>
</reference>
<dbReference type="STRING" id="1855912.LuPra_05895"/>
<accession>A0A143PXP8</accession>
<reference evidence="3" key="2">
    <citation type="submission" date="2016-04" db="EMBL/GenBank/DDBJ databases">
        <title>First Complete Genome Sequence of a Subdivision 6 Acidobacterium.</title>
        <authorList>
            <person name="Huang S."/>
            <person name="Vieira S."/>
            <person name="Bunk B."/>
            <person name="Riedel T."/>
            <person name="Sproeer C."/>
            <person name="Overmann J."/>
        </authorList>
    </citation>
    <scope>NUCLEOTIDE SEQUENCE [LARGE SCALE GENOMIC DNA]</scope>
    <source>
        <strain evidence="3">DSM 100886 HEG_-6_39</strain>
    </source>
</reference>
<dbReference type="PROSITE" id="PS51257">
    <property type="entry name" value="PROKAR_LIPOPROTEIN"/>
    <property type="match status" value="1"/>
</dbReference>
<dbReference type="EMBL" id="CP015136">
    <property type="protein sequence ID" value="AMY12614.1"/>
    <property type="molecule type" value="Genomic_DNA"/>
</dbReference>
<dbReference type="SUPFAM" id="SSF51905">
    <property type="entry name" value="FAD/NAD(P)-binding domain"/>
    <property type="match status" value="1"/>
</dbReference>
<proteinExistence type="predicted"/>
<evidence type="ECO:0000313" key="2">
    <source>
        <dbReference type="EMBL" id="AMY12614.1"/>
    </source>
</evidence>
<dbReference type="PATRIC" id="fig|1813736.3.peg.6196"/>
<protein>
    <submittedName>
        <fullName evidence="2">Putative oxidoreductase CzcO</fullName>
        <ecNumber evidence="2">1.-.-.-</ecNumber>
    </submittedName>
</protein>
<dbReference type="InterPro" id="IPR051691">
    <property type="entry name" value="Metab_Enz_Cyan_OpOx_G3PDH"/>
</dbReference>
<dbReference type="Proteomes" id="UP000076079">
    <property type="component" value="Chromosome"/>
</dbReference>
<dbReference type="AlphaFoldDB" id="A0A143PXP8"/>
<dbReference type="KEGG" id="abac:LuPra_05895"/>
<dbReference type="RefSeq" id="WP_110174056.1">
    <property type="nucleotide sequence ID" value="NZ_CP015136.1"/>
</dbReference>
<dbReference type="OrthoDB" id="9778740at2"/>
<dbReference type="PANTHER" id="PTHR42949">
    <property type="entry name" value="ANAEROBIC GLYCEROL-3-PHOSPHATE DEHYDROGENASE SUBUNIT B"/>
    <property type="match status" value="1"/>
</dbReference>
<keyword evidence="1 2" id="KW-0560">Oxidoreductase</keyword>
<evidence type="ECO:0000313" key="3">
    <source>
        <dbReference type="Proteomes" id="UP000076079"/>
    </source>
</evidence>
<dbReference type="PRINTS" id="PR00368">
    <property type="entry name" value="FADPNR"/>
</dbReference>
<dbReference type="PANTHER" id="PTHR42949:SF3">
    <property type="entry name" value="ANAEROBIC GLYCEROL-3-PHOSPHATE DEHYDROGENASE SUBUNIT B"/>
    <property type="match status" value="1"/>
</dbReference>
<keyword evidence="3" id="KW-1185">Reference proteome</keyword>